<evidence type="ECO:0000313" key="6">
    <source>
        <dbReference type="EMBL" id="EDO48819.1"/>
    </source>
</evidence>
<dbReference type="HOGENOM" id="CLU_015114_9_2_1"/>
<dbReference type="GO" id="GO:0016020">
    <property type="term" value="C:membrane"/>
    <property type="evidence" value="ECO:0007669"/>
    <property type="project" value="UniProtKB-SubCell"/>
</dbReference>
<dbReference type="Pfam" id="PF02535">
    <property type="entry name" value="Zip"/>
    <property type="match status" value="1"/>
</dbReference>
<evidence type="ECO:0000256" key="1">
    <source>
        <dbReference type="ARBA" id="ARBA00004141"/>
    </source>
</evidence>
<comment type="subcellular location">
    <subcellularLocation>
        <location evidence="1">Membrane</location>
        <topology evidence="1">Multi-pass membrane protein</topology>
    </subcellularLocation>
</comment>
<name>A7RIJ7_NEMVE</name>
<feature type="non-terminal residue" evidence="6">
    <location>
        <position position="146"/>
    </location>
</feature>
<keyword evidence="2 5" id="KW-0812">Transmembrane</keyword>
<dbReference type="InParanoid" id="A7RIJ7"/>
<evidence type="ECO:0000256" key="5">
    <source>
        <dbReference type="SAM" id="Phobius"/>
    </source>
</evidence>
<feature type="transmembrane region" description="Helical" evidence="5">
    <location>
        <begin position="65"/>
        <end position="86"/>
    </location>
</feature>
<dbReference type="OMA" id="ACTSWIL"/>
<keyword evidence="4 5" id="KW-0472">Membrane</keyword>
<evidence type="ECO:0000256" key="3">
    <source>
        <dbReference type="ARBA" id="ARBA00022989"/>
    </source>
</evidence>
<dbReference type="EMBL" id="DS469512">
    <property type="protein sequence ID" value="EDO48819.1"/>
    <property type="molecule type" value="Genomic_DNA"/>
</dbReference>
<keyword evidence="7" id="KW-1185">Reference proteome</keyword>
<sequence length="146" mass="15527">QVVGYLNLFANIIDNFTHGLAIAGSFLVSRKVGMCTTCAILLHEIPHEVGDFAILLRSGFNKKDAAIAQISTASGGIFGAVVGLIAEHAGDTTAWILPLSSGGFIYIAMVTIIPELLQEKRPMESVKQVIMMILGVASMALVSFLH</sequence>
<dbReference type="Proteomes" id="UP000001593">
    <property type="component" value="Unassembled WGS sequence"/>
</dbReference>
<evidence type="ECO:0000313" key="7">
    <source>
        <dbReference type="Proteomes" id="UP000001593"/>
    </source>
</evidence>
<dbReference type="PANTHER" id="PTHR16950:SF16">
    <property type="entry name" value="ZINC TRANSPORTER ZIP13"/>
    <property type="match status" value="1"/>
</dbReference>
<dbReference type="OrthoDB" id="200954at2759"/>
<accession>A7RIJ7</accession>
<dbReference type="KEGG" id="nve:5520978"/>
<evidence type="ECO:0000256" key="2">
    <source>
        <dbReference type="ARBA" id="ARBA00022692"/>
    </source>
</evidence>
<dbReference type="InterPro" id="IPR003689">
    <property type="entry name" value="ZIP"/>
</dbReference>
<evidence type="ECO:0000256" key="4">
    <source>
        <dbReference type="ARBA" id="ARBA00023136"/>
    </source>
</evidence>
<feature type="transmembrane region" description="Helical" evidence="5">
    <location>
        <begin position="92"/>
        <end position="117"/>
    </location>
</feature>
<keyword evidence="3 5" id="KW-1133">Transmembrane helix</keyword>
<dbReference type="eggNOG" id="KOG2694">
    <property type="taxonomic scope" value="Eukaryota"/>
</dbReference>
<evidence type="ECO:0008006" key="8">
    <source>
        <dbReference type="Google" id="ProtNLM"/>
    </source>
</evidence>
<protein>
    <recommendedName>
        <fullName evidence="8">Zinc transporter ZIP13</fullName>
    </recommendedName>
</protein>
<dbReference type="PANTHER" id="PTHR16950">
    <property type="entry name" value="ZINC TRANSPORTER SLC39A7 HISTIDINE-RICH MEMBRANE PROTEIN KE4"/>
    <property type="match status" value="1"/>
</dbReference>
<organism evidence="6 7">
    <name type="scientific">Nematostella vectensis</name>
    <name type="common">Starlet sea anemone</name>
    <dbReference type="NCBI Taxonomy" id="45351"/>
    <lineage>
        <taxon>Eukaryota</taxon>
        <taxon>Metazoa</taxon>
        <taxon>Cnidaria</taxon>
        <taxon>Anthozoa</taxon>
        <taxon>Hexacorallia</taxon>
        <taxon>Actiniaria</taxon>
        <taxon>Edwardsiidae</taxon>
        <taxon>Nematostella</taxon>
    </lineage>
</organism>
<dbReference type="STRING" id="45351.A7RIJ7"/>
<proteinExistence type="predicted"/>
<feature type="transmembrane region" description="Helical" evidence="5">
    <location>
        <begin position="129"/>
        <end position="145"/>
    </location>
</feature>
<gene>
    <name evidence="6" type="ORF">NEMVEDRAFT_v1g83023</name>
</gene>
<dbReference type="GO" id="GO:0046873">
    <property type="term" value="F:metal ion transmembrane transporter activity"/>
    <property type="evidence" value="ECO:0007669"/>
    <property type="project" value="InterPro"/>
</dbReference>
<reference evidence="6 7" key="1">
    <citation type="journal article" date="2007" name="Science">
        <title>Sea anemone genome reveals ancestral eumetazoan gene repertoire and genomic organization.</title>
        <authorList>
            <person name="Putnam N.H."/>
            <person name="Srivastava M."/>
            <person name="Hellsten U."/>
            <person name="Dirks B."/>
            <person name="Chapman J."/>
            <person name="Salamov A."/>
            <person name="Terry A."/>
            <person name="Shapiro H."/>
            <person name="Lindquist E."/>
            <person name="Kapitonov V.V."/>
            <person name="Jurka J."/>
            <person name="Genikhovich G."/>
            <person name="Grigoriev I.V."/>
            <person name="Lucas S.M."/>
            <person name="Steele R.E."/>
            <person name="Finnerty J.R."/>
            <person name="Technau U."/>
            <person name="Martindale M.Q."/>
            <person name="Rokhsar D.S."/>
        </authorList>
    </citation>
    <scope>NUCLEOTIDE SEQUENCE [LARGE SCALE GENOMIC DNA]</scope>
    <source>
        <strain evidence="7">CH2 X CH6</strain>
    </source>
</reference>
<dbReference type="AlphaFoldDB" id="A7RIJ7"/>
<dbReference type="PhylomeDB" id="A7RIJ7"/>